<accession>A0A436ZY33</accession>
<dbReference type="PANTHER" id="PTHR43731:SF14">
    <property type="entry name" value="PRESENILIN-ASSOCIATED RHOMBOID-LIKE PROTEIN, MITOCHONDRIAL"/>
    <property type="match status" value="1"/>
</dbReference>
<dbReference type="AlphaFoldDB" id="A0A436ZY33"/>
<name>A0A436ZY33_ARTFL</name>
<dbReference type="STRING" id="97331.A0A436ZY33"/>
<feature type="transmembrane region" description="Helical" evidence="8">
    <location>
        <begin position="375"/>
        <end position="395"/>
    </location>
</feature>
<feature type="transmembrane region" description="Helical" evidence="8">
    <location>
        <begin position="316"/>
        <end position="335"/>
    </location>
</feature>
<organism evidence="10 11">
    <name type="scientific">Arthrobotrys flagrans</name>
    <name type="common">Nematode-trapping fungus</name>
    <name type="synonym">Trichothecium flagrans</name>
    <dbReference type="NCBI Taxonomy" id="97331"/>
    <lineage>
        <taxon>Eukaryota</taxon>
        <taxon>Fungi</taxon>
        <taxon>Dikarya</taxon>
        <taxon>Ascomycota</taxon>
        <taxon>Pezizomycotina</taxon>
        <taxon>Orbiliomycetes</taxon>
        <taxon>Orbiliales</taxon>
        <taxon>Orbiliaceae</taxon>
        <taxon>Arthrobotrys</taxon>
    </lineage>
</organism>
<feature type="compositionally biased region" description="Low complexity" evidence="7">
    <location>
        <begin position="42"/>
        <end position="59"/>
    </location>
</feature>
<dbReference type="InterPro" id="IPR022764">
    <property type="entry name" value="Peptidase_S54_rhomboid_dom"/>
</dbReference>
<dbReference type="VEuPathDB" id="FungiDB:DFL_005425"/>
<keyword evidence="11" id="KW-1185">Reference proteome</keyword>
<dbReference type="GO" id="GO:0006465">
    <property type="term" value="P:signal peptide processing"/>
    <property type="evidence" value="ECO:0007669"/>
    <property type="project" value="TreeGrafter"/>
</dbReference>
<comment type="caution">
    <text evidence="10">The sequence shown here is derived from an EMBL/GenBank/DDBJ whole genome shotgun (WGS) entry which is preliminary data.</text>
</comment>
<evidence type="ECO:0000259" key="9">
    <source>
        <dbReference type="Pfam" id="PF01694"/>
    </source>
</evidence>
<evidence type="ECO:0000256" key="6">
    <source>
        <dbReference type="ARBA" id="ARBA00023136"/>
    </source>
</evidence>
<dbReference type="EMBL" id="SAEB01000007">
    <property type="protein sequence ID" value="RVD83645.1"/>
    <property type="molecule type" value="Genomic_DNA"/>
</dbReference>
<dbReference type="GO" id="GO:0004252">
    <property type="term" value="F:serine-type endopeptidase activity"/>
    <property type="evidence" value="ECO:0007669"/>
    <property type="project" value="InterPro"/>
</dbReference>
<reference evidence="10 11" key="1">
    <citation type="submission" date="2019-01" db="EMBL/GenBank/DDBJ databases">
        <title>Intercellular communication is required for trap formation in the nematode-trapping fungus Duddingtonia flagrans.</title>
        <authorList>
            <person name="Youssar L."/>
            <person name="Wernet V."/>
            <person name="Hensel N."/>
            <person name="Hildebrandt H.-G."/>
            <person name="Fischer R."/>
        </authorList>
    </citation>
    <scope>NUCLEOTIDE SEQUENCE [LARGE SCALE GENOMIC DNA]</scope>
    <source>
        <strain evidence="10 11">CBS H-5679</strain>
    </source>
</reference>
<keyword evidence="4" id="KW-0378">Hydrolase</keyword>
<dbReference type="SUPFAM" id="SSF144091">
    <property type="entry name" value="Rhomboid-like"/>
    <property type="match status" value="1"/>
</dbReference>
<comment type="subcellular location">
    <subcellularLocation>
        <location evidence="1">Membrane</location>
        <topology evidence="1">Multi-pass membrane protein</topology>
    </subcellularLocation>
</comment>
<keyword evidence="5 8" id="KW-1133">Transmembrane helix</keyword>
<evidence type="ECO:0000256" key="3">
    <source>
        <dbReference type="ARBA" id="ARBA00022692"/>
    </source>
</evidence>
<dbReference type="FunFam" id="1.20.1540.10:FF:000012">
    <property type="entry name" value="Rhomboid family protein"/>
    <property type="match status" value="1"/>
</dbReference>
<feature type="transmembrane region" description="Helical" evidence="8">
    <location>
        <begin position="207"/>
        <end position="230"/>
    </location>
</feature>
<evidence type="ECO:0000256" key="2">
    <source>
        <dbReference type="ARBA" id="ARBA00009045"/>
    </source>
</evidence>
<dbReference type="RefSeq" id="XP_067489189.1">
    <property type="nucleotide sequence ID" value="XM_067634684.1"/>
</dbReference>
<evidence type="ECO:0000256" key="1">
    <source>
        <dbReference type="ARBA" id="ARBA00004141"/>
    </source>
</evidence>
<dbReference type="OrthoDB" id="10260614at2759"/>
<dbReference type="Pfam" id="PF01694">
    <property type="entry name" value="Rhomboid"/>
    <property type="match status" value="1"/>
</dbReference>
<dbReference type="GeneID" id="93587736"/>
<feature type="transmembrane region" description="Helical" evidence="8">
    <location>
        <begin position="342"/>
        <end position="363"/>
    </location>
</feature>
<evidence type="ECO:0000256" key="8">
    <source>
        <dbReference type="SAM" id="Phobius"/>
    </source>
</evidence>
<evidence type="ECO:0000256" key="4">
    <source>
        <dbReference type="ARBA" id="ARBA00022801"/>
    </source>
</evidence>
<sequence>MIPIWRSCAIRQGVLAPAASTSSILAPLRTARSPLQLLQLSSSSRSISSIPTQSSILQPGHLRKQLPPSLHNSPTNSIRHLASLRRPSRRSTDPPTPIKPSTPTTPPSIFNKTEIPDSPALKPTFADPKANAISTETASELKVGSEAWYNYHRARARVSHRDEPEEMSAIRRLVPSFVFLLVTLAGSAYYALTYVHPRPTDRLFPNIPIAITTIGGIIAANFAVFLAWRIPPLWRILNTHFVQCPGDPRVFSLLGSVFSHHTFWHFAANMLTLFFIGTSLCEQIGRGNFLSLYISSGALASFTSLAVNVFTQRFHVFGLGASGAVFGVLGGFAVINPDSELYFVLLPLFSLKAATIATAMGVWEFTALIFGWTLWMDHAAHLGGLLAGAGLAAWLKEEARKRREAAIRRQLSKP</sequence>
<feature type="transmembrane region" description="Helical" evidence="8">
    <location>
        <begin position="173"/>
        <end position="195"/>
    </location>
</feature>
<feature type="transmembrane region" description="Helical" evidence="8">
    <location>
        <begin position="250"/>
        <end position="277"/>
    </location>
</feature>
<proteinExistence type="inferred from homology"/>
<feature type="compositionally biased region" description="Pro residues" evidence="7">
    <location>
        <begin position="94"/>
        <end position="106"/>
    </location>
</feature>
<comment type="similarity">
    <text evidence="2">Belongs to the peptidase S54 family.</text>
</comment>
<dbReference type="InterPro" id="IPR050925">
    <property type="entry name" value="Rhomboid_protease_S54"/>
</dbReference>
<gene>
    <name evidence="10" type="ORF">DFL_005425</name>
</gene>
<evidence type="ECO:0000256" key="7">
    <source>
        <dbReference type="SAM" id="MobiDB-lite"/>
    </source>
</evidence>
<keyword evidence="3 8" id="KW-0812">Transmembrane</keyword>
<protein>
    <recommendedName>
        <fullName evidence="9">Peptidase S54 rhomboid domain-containing protein</fullName>
    </recommendedName>
</protein>
<keyword evidence="6 8" id="KW-0472">Membrane</keyword>
<dbReference type="InterPro" id="IPR035952">
    <property type="entry name" value="Rhomboid-like_sf"/>
</dbReference>
<feature type="transmembrane region" description="Helical" evidence="8">
    <location>
        <begin position="289"/>
        <end position="310"/>
    </location>
</feature>
<dbReference type="Proteomes" id="UP000283090">
    <property type="component" value="Unassembled WGS sequence"/>
</dbReference>
<evidence type="ECO:0000256" key="5">
    <source>
        <dbReference type="ARBA" id="ARBA00022989"/>
    </source>
</evidence>
<evidence type="ECO:0000313" key="11">
    <source>
        <dbReference type="Proteomes" id="UP000283090"/>
    </source>
</evidence>
<feature type="domain" description="Peptidase S54 rhomboid" evidence="9">
    <location>
        <begin position="250"/>
        <end position="394"/>
    </location>
</feature>
<dbReference type="Gene3D" id="1.20.1540.10">
    <property type="entry name" value="Rhomboid-like"/>
    <property type="match status" value="1"/>
</dbReference>
<evidence type="ECO:0000313" key="10">
    <source>
        <dbReference type="EMBL" id="RVD83645.1"/>
    </source>
</evidence>
<feature type="region of interest" description="Disordered" evidence="7">
    <location>
        <begin position="42"/>
        <end position="126"/>
    </location>
</feature>
<dbReference type="PANTHER" id="PTHR43731">
    <property type="entry name" value="RHOMBOID PROTEASE"/>
    <property type="match status" value="1"/>
</dbReference>
<dbReference type="GO" id="GO:0016020">
    <property type="term" value="C:membrane"/>
    <property type="evidence" value="ECO:0007669"/>
    <property type="project" value="UniProtKB-SubCell"/>
</dbReference>